<gene>
    <name evidence="1" type="ORF">ALC56_06644</name>
</gene>
<keyword evidence="2" id="KW-1185">Reference proteome</keyword>
<feature type="non-terminal residue" evidence="1">
    <location>
        <position position="1"/>
    </location>
</feature>
<name>A0A151JWW4_9HYME</name>
<accession>A0A151JWW4</accession>
<protein>
    <recommendedName>
        <fullName evidence="3">Gustatory receptor</fullName>
    </recommendedName>
</protein>
<dbReference type="AlphaFoldDB" id="A0A151JWW4"/>
<proteinExistence type="predicted"/>
<evidence type="ECO:0000313" key="1">
    <source>
        <dbReference type="EMBL" id="KYN38973.1"/>
    </source>
</evidence>
<dbReference type="EMBL" id="KQ981628">
    <property type="protein sequence ID" value="KYN38973.1"/>
    <property type="molecule type" value="Genomic_DNA"/>
</dbReference>
<organism evidence="1 2">
    <name type="scientific">Trachymyrmex septentrionalis</name>
    <dbReference type="NCBI Taxonomy" id="34720"/>
    <lineage>
        <taxon>Eukaryota</taxon>
        <taxon>Metazoa</taxon>
        <taxon>Ecdysozoa</taxon>
        <taxon>Arthropoda</taxon>
        <taxon>Hexapoda</taxon>
        <taxon>Insecta</taxon>
        <taxon>Pterygota</taxon>
        <taxon>Neoptera</taxon>
        <taxon>Endopterygota</taxon>
        <taxon>Hymenoptera</taxon>
        <taxon>Apocrita</taxon>
        <taxon>Aculeata</taxon>
        <taxon>Formicoidea</taxon>
        <taxon>Formicidae</taxon>
        <taxon>Myrmicinae</taxon>
        <taxon>Trachymyrmex</taxon>
    </lineage>
</organism>
<evidence type="ECO:0008006" key="3">
    <source>
        <dbReference type="Google" id="ProtNLM"/>
    </source>
</evidence>
<reference evidence="1 2" key="1">
    <citation type="submission" date="2016-03" db="EMBL/GenBank/DDBJ databases">
        <title>Trachymyrmex septentrionalis WGS genome.</title>
        <authorList>
            <person name="Nygaard S."/>
            <person name="Hu H."/>
            <person name="Boomsma J."/>
            <person name="Zhang G."/>
        </authorList>
    </citation>
    <scope>NUCLEOTIDE SEQUENCE [LARGE SCALE GENOMIC DNA]</scope>
    <source>
        <strain evidence="1">Tsep2-gDNA-1</strain>
        <tissue evidence="1">Whole body</tissue>
    </source>
</reference>
<sequence>LISHKLNKVFKILMLFQLSWYFIKSVHACIDIYEVLVNRNQELWTFDYILEYLYDLTNFIQHSILFLTLNYVCQTVYCKVNETVAIFHKLSSYNLDEKLRELILQFILQIKLREVKFGEGYFYGYNLICQEMKMCLNEFSLVDDTMEAVGSPKKYQCLRKWIIRIIFGHIVHRFLQIACMIFIDNDINMNFLIIVHICLFDSTEFVHISSALIWGTILGLVLYYEHLFCKLFLVDSVCQNVYNLCKFI</sequence>
<dbReference type="Proteomes" id="UP000078541">
    <property type="component" value="Unassembled WGS sequence"/>
</dbReference>
<evidence type="ECO:0000313" key="2">
    <source>
        <dbReference type="Proteomes" id="UP000078541"/>
    </source>
</evidence>